<keyword evidence="2" id="KW-1185">Reference proteome</keyword>
<accession>A0A363NNE9</accession>
<name>A0A363NNE9_9SPHI</name>
<dbReference type="AlphaFoldDB" id="A0A363NNE9"/>
<dbReference type="Proteomes" id="UP000250831">
    <property type="component" value="Unassembled WGS sequence"/>
</dbReference>
<sequence length="120" mass="14234">MLYIALFLRALPWHIQIGTDDRSFLFTRWTDYLNIMIKPSLRTIVRGLLPNSPSLFYIQFIITYKIKPIDPLNFQVLQSVFEHYEDMQVDVVSLDRDLQEFLTIVTEVYELPVSIYTTVQ</sequence>
<gene>
    <name evidence="1" type="ORF">DCO56_22425</name>
</gene>
<comment type="caution">
    <text evidence="1">The sequence shown here is derived from an EMBL/GenBank/DDBJ whole genome shotgun (WGS) entry which is preliminary data.</text>
</comment>
<dbReference type="EMBL" id="QCXX01000007">
    <property type="protein sequence ID" value="PUV22315.1"/>
    <property type="molecule type" value="Genomic_DNA"/>
</dbReference>
<organism evidence="1 2">
    <name type="scientific">Sphingobacterium athyrii</name>
    <dbReference type="NCBI Taxonomy" id="2152717"/>
    <lineage>
        <taxon>Bacteria</taxon>
        <taxon>Pseudomonadati</taxon>
        <taxon>Bacteroidota</taxon>
        <taxon>Sphingobacteriia</taxon>
        <taxon>Sphingobacteriales</taxon>
        <taxon>Sphingobacteriaceae</taxon>
        <taxon>Sphingobacterium</taxon>
    </lineage>
</organism>
<proteinExistence type="predicted"/>
<protein>
    <submittedName>
        <fullName evidence="1">Uncharacterized protein</fullName>
    </submittedName>
</protein>
<evidence type="ECO:0000313" key="2">
    <source>
        <dbReference type="Proteomes" id="UP000250831"/>
    </source>
</evidence>
<reference evidence="1 2" key="1">
    <citation type="submission" date="2018-04" db="EMBL/GenBank/DDBJ databases">
        <title>Sphingobacterium sp. M46 Genome.</title>
        <authorList>
            <person name="Cheng J."/>
            <person name="Li Y."/>
        </authorList>
    </citation>
    <scope>NUCLEOTIDE SEQUENCE [LARGE SCALE GENOMIC DNA]</scope>
    <source>
        <strain evidence="1 2">M46</strain>
    </source>
</reference>
<evidence type="ECO:0000313" key="1">
    <source>
        <dbReference type="EMBL" id="PUV22315.1"/>
    </source>
</evidence>